<dbReference type="OrthoDB" id="6516295at2759"/>
<comment type="caution">
    <text evidence="1">The sequence shown here is derived from an EMBL/GenBank/DDBJ whole genome shotgun (WGS) entry which is preliminary data.</text>
</comment>
<name>A0A132A969_SARSC</name>
<gene>
    <name evidence="1" type="ORF">QR98_0059410</name>
</gene>
<dbReference type="AlphaFoldDB" id="A0A132A969"/>
<dbReference type="EMBL" id="JXLN01011567">
    <property type="protein sequence ID" value="KPM07447.1"/>
    <property type="molecule type" value="Genomic_DNA"/>
</dbReference>
<protein>
    <submittedName>
        <fullName evidence="1">Uncharacterized protein</fullName>
    </submittedName>
</protein>
<accession>A0A132A969</accession>
<reference evidence="1 2" key="1">
    <citation type="journal article" date="2015" name="Parasit. Vectors">
        <title>Draft genome of the scabies mite.</title>
        <authorList>
            <person name="Rider S.D.Jr."/>
            <person name="Morgan M.S."/>
            <person name="Arlian L.G."/>
        </authorList>
    </citation>
    <scope>NUCLEOTIDE SEQUENCE [LARGE SCALE GENOMIC DNA]</scope>
    <source>
        <strain evidence="1">Arlian Lab</strain>
    </source>
</reference>
<evidence type="ECO:0000313" key="2">
    <source>
        <dbReference type="Proteomes" id="UP000616769"/>
    </source>
</evidence>
<evidence type="ECO:0000313" key="1">
    <source>
        <dbReference type="EMBL" id="KPM07447.1"/>
    </source>
</evidence>
<sequence>MFHWFHYQTFLRFFLSDLIQGAFNVSRTPMTCLKRSNQQVAEHKEKNAHRQTNTSLINEKFVDACNELKKLRSMAVYFLHNISTTRSYYNMDVRYPNGTQRRVRSKDLPWNMKQIEKFIDILDKLSTEDDRCECKSNLQYGS</sequence>
<dbReference type="VEuPathDB" id="VectorBase:SSCA006350"/>
<proteinExistence type="predicted"/>
<organism evidence="1 2">
    <name type="scientific">Sarcoptes scabiei</name>
    <name type="common">Itch mite</name>
    <name type="synonym">Acarus scabiei</name>
    <dbReference type="NCBI Taxonomy" id="52283"/>
    <lineage>
        <taxon>Eukaryota</taxon>
        <taxon>Metazoa</taxon>
        <taxon>Ecdysozoa</taxon>
        <taxon>Arthropoda</taxon>
        <taxon>Chelicerata</taxon>
        <taxon>Arachnida</taxon>
        <taxon>Acari</taxon>
        <taxon>Acariformes</taxon>
        <taxon>Sarcoptiformes</taxon>
        <taxon>Astigmata</taxon>
        <taxon>Psoroptidia</taxon>
        <taxon>Sarcoptoidea</taxon>
        <taxon>Sarcoptidae</taxon>
        <taxon>Sarcoptinae</taxon>
        <taxon>Sarcoptes</taxon>
    </lineage>
</organism>
<dbReference type="Proteomes" id="UP000616769">
    <property type="component" value="Unassembled WGS sequence"/>
</dbReference>